<dbReference type="EMBL" id="JAEMOP010000002">
    <property type="protein sequence ID" value="MBJ7316098.1"/>
    <property type="molecule type" value="Genomic_DNA"/>
</dbReference>
<protein>
    <submittedName>
        <fullName evidence="4">Tetratricopeptide repeat protein</fullName>
    </submittedName>
</protein>
<dbReference type="Proteomes" id="UP000621390">
    <property type="component" value="Unassembled WGS sequence"/>
</dbReference>
<dbReference type="Proteomes" id="UP000655994">
    <property type="component" value="Unassembled WGS sequence"/>
</dbReference>
<dbReference type="EMBL" id="JAEMOS010000033">
    <property type="protein sequence ID" value="MBJ7267435.1"/>
    <property type="molecule type" value="Genomic_DNA"/>
</dbReference>
<dbReference type="InterPro" id="IPR011990">
    <property type="entry name" value="TPR-like_helical_dom_sf"/>
</dbReference>
<feature type="compositionally biased region" description="Basic and acidic residues" evidence="1">
    <location>
        <begin position="124"/>
        <end position="142"/>
    </location>
</feature>
<comment type="caution">
    <text evidence="4">The sequence shown here is derived from an EMBL/GenBank/DDBJ whole genome shotgun (WGS) entry which is preliminary data.</text>
</comment>
<evidence type="ECO:0000313" key="3">
    <source>
        <dbReference type="EMBL" id="MBJ7267435.1"/>
    </source>
</evidence>
<evidence type="ECO:0000256" key="2">
    <source>
        <dbReference type="SAM" id="Phobius"/>
    </source>
</evidence>
<keyword evidence="6" id="KW-1185">Reference proteome</keyword>
<keyword evidence="2" id="KW-0812">Transmembrane</keyword>
<organism evidence="4 5">
    <name type="scientific">Idiomarina abyssalis</name>
    <dbReference type="NCBI Taxonomy" id="86102"/>
    <lineage>
        <taxon>Bacteria</taxon>
        <taxon>Pseudomonadati</taxon>
        <taxon>Pseudomonadota</taxon>
        <taxon>Gammaproteobacteria</taxon>
        <taxon>Alteromonadales</taxon>
        <taxon>Idiomarinaceae</taxon>
        <taxon>Idiomarina</taxon>
    </lineage>
</organism>
<dbReference type="AlphaFoldDB" id="A0A8I1KGV8"/>
<feature type="transmembrane region" description="Helical" evidence="2">
    <location>
        <begin position="36"/>
        <end position="56"/>
    </location>
</feature>
<evidence type="ECO:0000313" key="4">
    <source>
        <dbReference type="EMBL" id="MBJ7316098.1"/>
    </source>
</evidence>
<accession>A0A8I1KGV8</accession>
<name>A0A8I1KGV8_9GAMM</name>
<evidence type="ECO:0000313" key="5">
    <source>
        <dbReference type="Proteomes" id="UP000621390"/>
    </source>
</evidence>
<dbReference type="Pfam" id="PF13432">
    <property type="entry name" value="TPR_16"/>
    <property type="match status" value="1"/>
</dbReference>
<dbReference type="InterPro" id="IPR019734">
    <property type="entry name" value="TPR_rpt"/>
</dbReference>
<proteinExistence type="predicted"/>
<dbReference type="Gene3D" id="1.25.40.10">
    <property type="entry name" value="Tetratricopeptide repeat domain"/>
    <property type="match status" value="1"/>
</dbReference>
<dbReference type="RefSeq" id="WP_199494780.1">
    <property type="nucleotide sequence ID" value="NZ_JAEMOO010000008.1"/>
</dbReference>
<sequence>MSVINKVLKDLDRRGQQPFSKNAASSAVERRGSHRFGLWLLASLIVITLALVFFWWQSSDDGVMTVTESEAADMPLVQERVEPLVDSSAFTVPTERADAPETGSREQTVIDQNNLASVAVSVPKSEEKTEPESKEVEPKAVEEEPESTADNSSDEAETSGEFRKQPVQLSPAEIAEQHIEKAQKAQQQGRLTSAEEHWRKALAVTPDNKNVRKKLAALQFGRNKVSQALTTLEAGFKRDPSDFEFRLLSARILEKEARPAAALSLLKQATPSATDYPDYVQKQALLAQEVGDYQAAANTYQRLIVAEPAQGRWYLGKALAQQEFAPQTALASYEEALTRITHRPTVDFIHQQIALLEANEPAGEQ</sequence>
<keyword evidence="2" id="KW-0472">Membrane</keyword>
<feature type="region of interest" description="Disordered" evidence="1">
    <location>
        <begin position="87"/>
        <end position="166"/>
    </location>
</feature>
<dbReference type="SUPFAM" id="SSF48452">
    <property type="entry name" value="TPR-like"/>
    <property type="match status" value="1"/>
</dbReference>
<dbReference type="SMART" id="SM00028">
    <property type="entry name" value="TPR"/>
    <property type="match status" value="3"/>
</dbReference>
<evidence type="ECO:0000256" key="1">
    <source>
        <dbReference type="SAM" id="MobiDB-lite"/>
    </source>
</evidence>
<dbReference type="Pfam" id="PF14559">
    <property type="entry name" value="TPR_19"/>
    <property type="match status" value="1"/>
</dbReference>
<evidence type="ECO:0000313" key="6">
    <source>
        <dbReference type="Proteomes" id="UP000655994"/>
    </source>
</evidence>
<feature type="compositionally biased region" description="Polar residues" evidence="1">
    <location>
        <begin position="105"/>
        <end position="116"/>
    </location>
</feature>
<reference evidence="4 6" key="1">
    <citation type="submission" date="2020-09" db="EMBL/GenBank/DDBJ databases">
        <title>Draft Genomes of Bacterial Isolates from North Pond Shallow Sediments.</title>
        <authorList>
            <person name="Kiel Reese B."/>
            <person name="Mullis M."/>
            <person name="Weisend R.E."/>
        </authorList>
    </citation>
    <scope>NUCLEOTIDE SEQUENCE</scope>
    <source>
        <strain evidence="4">KJE-2</strain>
        <strain evidence="3 6">KJE-3</strain>
    </source>
</reference>
<keyword evidence="2" id="KW-1133">Transmembrane helix</keyword>
<gene>
    <name evidence="3" type="ORF">JHC10_10865</name>
    <name evidence="4" type="ORF">JHC11_08870</name>
</gene>
<feature type="compositionally biased region" description="Acidic residues" evidence="1">
    <location>
        <begin position="143"/>
        <end position="158"/>
    </location>
</feature>